<reference evidence="2 3" key="1">
    <citation type="journal article" date="2017" name="Nature">
        <title>The Apostasia genome and the evolution of orchids.</title>
        <authorList>
            <person name="Zhang G.Q."/>
            <person name="Liu K.W."/>
            <person name="Li Z."/>
            <person name="Lohaus R."/>
            <person name="Hsiao Y.Y."/>
            <person name="Niu S.C."/>
            <person name="Wang J.Y."/>
            <person name="Lin Y.C."/>
            <person name="Xu Q."/>
            <person name="Chen L.J."/>
            <person name="Yoshida K."/>
            <person name="Fujiwara S."/>
            <person name="Wang Z.W."/>
            <person name="Zhang Y.Q."/>
            <person name="Mitsuda N."/>
            <person name="Wang M."/>
            <person name="Liu G.H."/>
            <person name="Pecoraro L."/>
            <person name="Huang H.X."/>
            <person name="Xiao X.J."/>
            <person name="Lin M."/>
            <person name="Wu X.Y."/>
            <person name="Wu W.L."/>
            <person name="Chen Y.Y."/>
            <person name="Chang S.B."/>
            <person name="Sakamoto S."/>
            <person name="Ohme-Takagi M."/>
            <person name="Yagi M."/>
            <person name="Zeng S.J."/>
            <person name="Shen C.Y."/>
            <person name="Yeh C.M."/>
            <person name="Luo Y.B."/>
            <person name="Tsai W.C."/>
            <person name="Van de Peer Y."/>
            <person name="Liu Z.J."/>
        </authorList>
    </citation>
    <scope>NUCLEOTIDE SEQUENCE [LARGE SCALE GENOMIC DNA]</scope>
    <source>
        <strain evidence="3">cv. Shenzhen</strain>
        <tissue evidence="2">Stem</tissue>
    </source>
</reference>
<gene>
    <name evidence="2" type="ORF">AXF42_Ash021090</name>
</gene>
<feature type="compositionally biased region" description="Basic residues" evidence="1">
    <location>
        <begin position="53"/>
        <end position="67"/>
    </location>
</feature>
<name>A0A2I0A3F3_9ASPA</name>
<evidence type="ECO:0000256" key="1">
    <source>
        <dbReference type="SAM" id="MobiDB-lite"/>
    </source>
</evidence>
<evidence type="ECO:0000313" key="2">
    <source>
        <dbReference type="EMBL" id="PKA50059.1"/>
    </source>
</evidence>
<feature type="compositionally biased region" description="Basic and acidic residues" evidence="1">
    <location>
        <begin position="112"/>
        <end position="126"/>
    </location>
</feature>
<sequence>MKYLWKNIHKERRWREIGLKSLLKSSGTSGKSCKAVEARDCQRRKTKQVQSRRQLHRKAREGRRSRRKAGDSLTIWRKKEEEAGAEDSPIAREGRGRRQIASDSFTIWRKKEEEAGAEHSPIVREGRGRRRRAGDVTSATEMQLSPRVSGVARRSEDKLPWVKFTHRIVVCTSMSAFSRIYIASISWPITFGPLTSIPLTLVQHPLCQANIISLSASLHVRPQPNLPSAFASHWISIGTLLLHWSHMALHVCPTSVPNAAPLLEAT</sequence>
<proteinExistence type="predicted"/>
<dbReference type="AlphaFoldDB" id="A0A2I0A3F3"/>
<feature type="region of interest" description="Disordered" evidence="1">
    <location>
        <begin position="24"/>
        <end position="98"/>
    </location>
</feature>
<keyword evidence="3" id="KW-1185">Reference proteome</keyword>
<feature type="compositionally biased region" description="Basic and acidic residues" evidence="1">
    <location>
        <begin position="34"/>
        <end position="43"/>
    </location>
</feature>
<dbReference type="Proteomes" id="UP000236161">
    <property type="component" value="Unassembled WGS sequence"/>
</dbReference>
<organism evidence="2 3">
    <name type="scientific">Apostasia shenzhenica</name>
    <dbReference type="NCBI Taxonomy" id="1088818"/>
    <lineage>
        <taxon>Eukaryota</taxon>
        <taxon>Viridiplantae</taxon>
        <taxon>Streptophyta</taxon>
        <taxon>Embryophyta</taxon>
        <taxon>Tracheophyta</taxon>
        <taxon>Spermatophyta</taxon>
        <taxon>Magnoliopsida</taxon>
        <taxon>Liliopsida</taxon>
        <taxon>Asparagales</taxon>
        <taxon>Orchidaceae</taxon>
        <taxon>Apostasioideae</taxon>
        <taxon>Apostasia</taxon>
    </lineage>
</organism>
<accession>A0A2I0A3F3</accession>
<feature type="region of interest" description="Disordered" evidence="1">
    <location>
        <begin position="112"/>
        <end position="149"/>
    </location>
</feature>
<dbReference type="EMBL" id="KZ452032">
    <property type="protein sequence ID" value="PKA50059.1"/>
    <property type="molecule type" value="Genomic_DNA"/>
</dbReference>
<evidence type="ECO:0000313" key="3">
    <source>
        <dbReference type="Proteomes" id="UP000236161"/>
    </source>
</evidence>
<protein>
    <submittedName>
        <fullName evidence="2">Uncharacterized protein</fullName>
    </submittedName>
</protein>